<evidence type="ECO:0000256" key="2">
    <source>
        <dbReference type="ARBA" id="ARBA00022487"/>
    </source>
</evidence>
<dbReference type="SUPFAM" id="SSF53474">
    <property type="entry name" value="alpha/beta-Hydrolases"/>
    <property type="match status" value="1"/>
</dbReference>
<evidence type="ECO:0000256" key="3">
    <source>
        <dbReference type="ARBA" id="ARBA00022801"/>
    </source>
</evidence>
<evidence type="ECO:0000256" key="1">
    <source>
        <dbReference type="ARBA" id="ARBA00005964"/>
    </source>
</evidence>
<comment type="similarity">
    <text evidence="1">Belongs to the type-B carboxylesterase/lipase family.</text>
</comment>
<dbReference type="GO" id="GO:0019695">
    <property type="term" value="P:choline metabolic process"/>
    <property type="evidence" value="ECO:0007669"/>
    <property type="project" value="TreeGrafter"/>
</dbReference>
<dbReference type="GO" id="GO:0005886">
    <property type="term" value="C:plasma membrane"/>
    <property type="evidence" value="ECO:0007669"/>
    <property type="project" value="TreeGrafter"/>
</dbReference>
<keyword evidence="6" id="KW-1185">Reference proteome</keyword>
<feature type="domain" description="Carboxylesterase type B" evidence="4">
    <location>
        <begin position="6"/>
        <end position="46"/>
    </location>
</feature>
<reference evidence="5 6" key="1">
    <citation type="submission" date="2018-11" db="EMBL/GenBank/DDBJ databases">
        <authorList>
            <consortium name="Pathogen Informatics"/>
        </authorList>
    </citation>
    <scope>NUCLEOTIDE SEQUENCE [LARGE SCALE GENOMIC DNA]</scope>
</reference>
<dbReference type="GO" id="GO:0005615">
    <property type="term" value="C:extracellular space"/>
    <property type="evidence" value="ECO:0007669"/>
    <property type="project" value="TreeGrafter"/>
</dbReference>
<evidence type="ECO:0000313" key="6">
    <source>
        <dbReference type="Proteomes" id="UP000281553"/>
    </source>
</evidence>
<keyword evidence="2" id="KW-0719">Serine esterase</keyword>
<dbReference type="OrthoDB" id="408631at2759"/>
<organism evidence="5 6">
    <name type="scientific">Dibothriocephalus latus</name>
    <name type="common">Fish tapeworm</name>
    <name type="synonym">Diphyllobothrium latum</name>
    <dbReference type="NCBI Taxonomy" id="60516"/>
    <lineage>
        <taxon>Eukaryota</taxon>
        <taxon>Metazoa</taxon>
        <taxon>Spiralia</taxon>
        <taxon>Lophotrochozoa</taxon>
        <taxon>Platyhelminthes</taxon>
        <taxon>Cestoda</taxon>
        <taxon>Eucestoda</taxon>
        <taxon>Diphyllobothriidea</taxon>
        <taxon>Diphyllobothriidae</taxon>
        <taxon>Dibothriocephalus</taxon>
    </lineage>
</organism>
<proteinExistence type="inferred from homology"/>
<dbReference type="InterPro" id="IPR050654">
    <property type="entry name" value="AChE-related_enzymes"/>
</dbReference>
<dbReference type="EMBL" id="UYRU01099768">
    <property type="protein sequence ID" value="VDN40860.1"/>
    <property type="molecule type" value="Genomic_DNA"/>
</dbReference>
<protein>
    <recommendedName>
        <fullName evidence="4">Carboxylesterase type B domain-containing protein</fullName>
    </recommendedName>
</protein>
<dbReference type="PANTHER" id="PTHR43918">
    <property type="entry name" value="ACETYLCHOLINESTERASE"/>
    <property type="match status" value="1"/>
</dbReference>
<accession>A0A3P7NKD6</accession>
<dbReference type="PANTHER" id="PTHR43918:SF4">
    <property type="entry name" value="CARBOXYLIC ESTER HYDROLASE"/>
    <property type="match status" value="1"/>
</dbReference>
<sequence>MWYNNTEMSKDCLYMNVWTPANGKITELLPVMVWIFGGGFFSGSAN</sequence>
<evidence type="ECO:0000313" key="5">
    <source>
        <dbReference type="EMBL" id="VDN40860.1"/>
    </source>
</evidence>
<evidence type="ECO:0000259" key="4">
    <source>
        <dbReference type="Pfam" id="PF00135"/>
    </source>
</evidence>
<dbReference type="InterPro" id="IPR002018">
    <property type="entry name" value="CarbesteraseB"/>
</dbReference>
<dbReference type="GO" id="GO:0003990">
    <property type="term" value="F:acetylcholinesterase activity"/>
    <property type="evidence" value="ECO:0007669"/>
    <property type="project" value="TreeGrafter"/>
</dbReference>
<dbReference type="InterPro" id="IPR029058">
    <property type="entry name" value="AB_hydrolase_fold"/>
</dbReference>
<keyword evidence="3" id="KW-0378">Hydrolase</keyword>
<feature type="non-terminal residue" evidence="5">
    <location>
        <position position="46"/>
    </location>
</feature>
<name>A0A3P7NKD6_DIBLA</name>
<dbReference type="Proteomes" id="UP000281553">
    <property type="component" value="Unassembled WGS sequence"/>
</dbReference>
<gene>
    <name evidence="5" type="ORF">DILT_LOCUS18365</name>
</gene>
<dbReference type="GO" id="GO:0006581">
    <property type="term" value="P:acetylcholine catabolic process"/>
    <property type="evidence" value="ECO:0007669"/>
    <property type="project" value="TreeGrafter"/>
</dbReference>
<dbReference type="Gene3D" id="3.40.50.1820">
    <property type="entry name" value="alpha/beta hydrolase"/>
    <property type="match status" value="1"/>
</dbReference>
<dbReference type="Pfam" id="PF00135">
    <property type="entry name" value="COesterase"/>
    <property type="match status" value="1"/>
</dbReference>
<dbReference type="AlphaFoldDB" id="A0A3P7NKD6"/>